<sequence length="239" mass="26057">MALRRTISRNAVAQAVPLLLFVTVALQATAMELYHTNDATRTFTLRGTGSSRAQAVALVAAHLATHMASGSALLVDAEPLQLCNSSAVTMLHSFARFSEVFHTVNGLTMSNFVTCVVAVIAHVVVAARVNPTTASLLYRLTCWLLASLRCCRARRLVFFFSVRVVPHVARSALGKGQTKSHSFSDAATCEVCDRGMPRRFVGTEKVFGPRSPCERIPPACHFSAMPEAFVLYFRRSLLL</sequence>
<evidence type="ECO:0000313" key="2">
    <source>
        <dbReference type="EMBL" id="KAL0492279.1"/>
    </source>
</evidence>
<dbReference type="AlphaFoldDB" id="A0AAW2ZS72"/>
<evidence type="ECO:0000256" key="1">
    <source>
        <dbReference type="SAM" id="SignalP"/>
    </source>
</evidence>
<accession>A0AAW2ZS72</accession>
<keyword evidence="3" id="KW-1185">Reference proteome</keyword>
<proteinExistence type="predicted"/>
<evidence type="ECO:0000313" key="3">
    <source>
        <dbReference type="Proteomes" id="UP001500131"/>
    </source>
</evidence>
<organism evidence="2 3">
    <name type="scientific">Leishmania lindenbergi</name>
    <dbReference type="NCBI Taxonomy" id="651832"/>
    <lineage>
        <taxon>Eukaryota</taxon>
        <taxon>Discoba</taxon>
        <taxon>Euglenozoa</taxon>
        <taxon>Kinetoplastea</taxon>
        <taxon>Metakinetoplastina</taxon>
        <taxon>Trypanosomatida</taxon>
        <taxon>Trypanosomatidae</taxon>
        <taxon>Leishmaniinae</taxon>
        <taxon>Leishmania</taxon>
    </lineage>
</organism>
<gene>
    <name evidence="2" type="ORF">Q4I31_007968</name>
</gene>
<feature type="chain" id="PRO_5043991358" evidence="1">
    <location>
        <begin position="31"/>
        <end position="239"/>
    </location>
</feature>
<dbReference type="Proteomes" id="UP001500131">
    <property type="component" value="Unassembled WGS sequence"/>
</dbReference>
<reference evidence="2 3" key="1">
    <citation type="submission" date="2024-02" db="EMBL/GenBank/DDBJ databases">
        <title>FIRST GENOME SEQUENCES OF Leishmania (Viannia) shawi, Leishmania (Viannia) lindenbergi AND Leishmania (Viannia) utingensis.</title>
        <authorList>
            <person name="Resadore F."/>
            <person name="Custodio M.G.F."/>
            <person name="Boite M.C."/>
            <person name="Cupolillo E."/>
            <person name="Ferreira G.E.M."/>
        </authorList>
    </citation>
    <scope>NUCLEOTIDE SEQUENCE [LARGE SCALE GENOMIC DNA]</scope>
    <source>
        <strain evidence="2 3">MHOM/BR/1966/M15733</strain>
    </source>
</reference>
<feature type="signal peptide" evidence="1">
    <location>
        <begin position="1"/>
        <end position="30"/>
    </location>
</feature>
<name>A0AAW2ZS72_9TRYP</name>
<dbReference type="EMBL" id="JBAMZK010000037">
    <property type="protein sequence ID" value="KAL0492279.1"/>
    <property type="molecule type" value="Genomic_DNA"/>
</dbReference>
<protein>
    <submittedName>
        <fullName evidence="2">Uncharacterized protein</fullName>
    </submittedName>
</protein>
<comment type="caution">
    <text evidence="2">The sequence shown here is derived from an EMBL/GenBank/DDBJ whole genome shotgun (WGS) entry which is preliminary data.</text>
</comment>
<keyword evidence="1" id="KW-0732">Signal</keyword>